<name>X1KHZ8_9ZZZZ</name>
<organism evidence="1">
    <name type="scientific">marine sediment metagenome</name>
    <dbReference type="NCBI Taxonomy" id="412755"/>
    <lineage>
        <taxon>unclassified sequences</taxon>
        <taxon>metagenomes</taxon>
        <taxon>ecological metagenomes</taxon>
    </lineage>
</organism>
<sequence length="67" mass="7556">MRKLLVFFIFAFGYGEINPVRISDKACLSADKALVPIFAKKDLIFIPNQKAEPSNGVNWEIEIIDSL</sequence>
<gene>
    <name evidence="1" type="ORF">S03H2_64820</name>
</gene>
<comment type="caution">
    <text evidence="1">The sequence shown here is derived from an EMBL/GenBank/DDBJ whole genome shotgun (WGS) entry which is preliminary data.</text>
</comment>
<dbReference type="EMBL" id="BARU01042145">
    <property type="protein sequence ID" value="GAH81688.1"/>
    <property type="molecule type" value="Genomic_DNA"/>
</dbReference>
<evidence type="ECO:0000313" key="1">
    <source>
        <dbReference type="EMBL" id="GAH81688.1"/>
    </source>
</evidence>
<dbReference type="AlphaFoldDB" id="X1KHZ8"/>
<proteinExistence type="predicted"/>
<protein>
    <submittedName>
        <fullName evidence="1">Uncharacterized protein</fullName>
    </submittedName>
</protein>
<accession>X1KHZ8</accession>
<feature type="non-terminal residue" evidence="1">
    <location>
        <position position="67"/>
    </location>
</feature>
<reference evidence="1" key="1">
    <citation type="journal article" date="2014" name="Front. Microbiol.">
        <title>High frequency of phylogenetically diverse reductive dehalogenase-homologous genes in deep subseafloor sedimentary metagenomes.</title>
        <authorList>
            <person name="Kawai M."/>
            <person name="Futagami T."/>
            <person name="Toyoda A."/>
            <person name="Takaki Y."/>
            <person name="Nishi S."/>
            <person name="Hori S."/>
            <person name="Arai W."/>
            <person name="Tsubouchi T."/>
            <person name="Morono Y."/>
            <person name="Uchiyama I."/>
            <person name="Ito T."/>
            <person name="Fujiyama A."/>
            <person name="Inagaki F."/>
            <person name="Takami H."/>
        </authorList>
    </citation>
    <scope>NUCLEOTIDE SEQUENCE</scope>
    <source>
        <strain evidence="1">Expedition CK06-06</strain>
    </source>
</reference>